<keyword evidence="12 19" id="KW-1133">Transmembrane helix</keyword>
<feature type="transmembrane region" description="Helical" evidence="19">
    <location>
        <begin position="204"/>
        <end position="222"/>
    </location>
</feature>
<accession>A0A323UMZ9</accession>
<comment type="cofactor">
    <cofactor evidence="1 19">
        <name>Mg(2+)</name>
        <dbReference type="ChEBI" id="CHEBI:18420"/>
    </cofactor>
</comment>
<keyword evidence="13 19" id="KW-0472">Membrane</keyword>
<evidence type="ECO:0000256" key="10">
    <source>
        <dbReference type="ARBA" id="ARBA00022692"/>
    </source>
</evidence>
<evidence type="ECO:0000256" key="13">
    <source>
        <dbReference type="ARBA" id="ARBA00023136"/>
    </source>
</evidence>
<comment type="catalytic activity">
    <reaction evidence="17 19">
        <text>alpha-ribazole + adenosylcob(III)inamide-GDP = adenosylcob(III)alamin + GMP + H(+)</text>
        <dbReference type="Rhea" id="RHEA:16049"/>
        <dbReference type="ChEBI" id="CHEBI:10329"/>
        <dbReference type="ChEBI" id="CHEBI:15378"/>
        <dbReference type="ChEBI" id="CHEBI:18408"/>
        <dbReference type="ChEBI" id="CHEBI:58115"/>
        <dbReference type="ChEBI" id="CHEBI:60487"/>
        <dbReference type="EC" id="2.7.8.26"/>
    </reaction>
</comment>
<comment type="function">
    <text evidence="14 19">Joins adenosylcobinamide-GDP and alpha-ribazole to generate adenosylcobalamin (Ado-cobalamin). Also synthesizes adenosylcobalamin 5'-phosphate from adenosylcobinamide-GDP and alpha-ribazole 5'-phosphate.</text>
</comment>
<name>A0A323UMZ9_RHOPL</name>
<dbReference type="UniPathway" id="UPA00148">
    <property type="reaction ID" value="UER00238"/>
</dbReference>
<comment type="pathway">
    <text evidence="3 19">Cofactor biosynthesis; adenosylcobalamin biosynthesis; adenosylcobalamin from cob(II)yrinate a,c-diamide: step 7/7.</text>
</comment>
<feature type="transmembrane region" description="Helical" evidence="19">
    <location>
        <begin position="110"/>
        <end position="129"/>
    </location>
</feature>
<dbReference type="RefSeq" id="WP_110785081.1">
    <property type="nucleotide sequence ID" value="NZ_QKQS01000008.1"/>
</dbReference>
<evidence type="ECO:0000313" key="21">
    <source>
        <dbReference type="Proteomes" id="UP000248134"/>
    </source>
</evidence>
<evidence type="ECO:0000256" key="12">
    <source>
        <dbReference type="ARBA" id="ARBA00022989"/>
    </source>
</evidence>
<dbReference type="GO" id="GO:0009236">
    <property type="term" value="P:cobalamin biosynthetic process"/>
    <property type="evidence" value="ECO:0007669"/>
    <property type="project" value="UniProtKB-UniRule"/>
</dbReference>
<evidence type="ECO:0000256" key="5">
    <source>
        <dbReference type="ARBA" id="ARBA00013200"/>
    </source>
</evidence>
<dbReference type="OrthoDB" id="9794626at2"/>
<evidence type="ECO:0000256" key="15">
    <source>
        <dbReference type="ARBA" id="ARBA00032605"/>
    </source>
</evidence>
<feature type="transmembrane region" description="Helical" evidence="19">
    <location>
        <begin position="180"/>
        <end position="198"/>
    </location>
</feature>
<dbReference type="Proteomes" id="UP000248134">
    <property type="component" value="Unassembled WGS sequence"/>
</dbReference>
<keyword evidence="7 19" id="KW-1003">Cell membrane</keyword>
<dbReference type="EC" id="2.7.8.26" evidence="5 19"/>
<evidence type="ECO:0000256" key="11">
    <source>
        <dbReference type="ARBA" id="ARBA00022842"/>
    </source>
</evidence>
<comment type="similarity">
    <text evidence="4 19">Belongs to the CobS family.</text>
</comment>
<evidence type="ECO:0000256" key="18">
    <source>
        <dbReference type="ARBA" id="ARBA00049504"/>
    </source>
</evidence>
<feature type="transmembrane region" description="Helical" evidence="19">
    <location>
        <begin position="37"/>
        <end position="60"/>
    </location>
</feature>
<sequence length="256" mass="25965">MSRQIQSLLNAVQFMTLVPTPRTAQFDDDWLLSASKYFPLVGAGIGLVCGGVLLAGSLIWSGVVPAMLAVAAGAALTGALHEDGIADTADGLFGGSTPEQRLLLIKDSRLGLYGAVALVLSFAIRVAALATLPPWLGVATLVAGYSLGRTGIVAAMSALPYAGDAATGKLSYPTRAISTAGWFGLAAFSVLGALWLVALDPPAAIVGLLVAGVFSLVAPWLAQRLIGGYRGDVLGATEQMIQIGLLLGVAAVAGHG</sequence>
<evidence type="ECO:0000256" key="14">
    <source>
        <dbReference type="ARBA" id="ARBA00025228"/>
    </source>
</evidence>
<evidence type="ECO:0000256" key="2">
    <source>
        <dbReference type="ARBA" id="ARBA00004651"/>
    </source>
</evidence>
<dbReference type="HAMAP" id="MF_00719">
    <property type="entry name" value="CobS"/>
    <property type="match status" value="1"/>
</dbReference>
<dbReference type="AlphaFoldDB" id="A0A323UMZ9"/>
<keyword evidence="10 19" id="KW-0812">Transmembrane</keyword>
<reference evidence="20 21" key="1">
    <citation type="submission" date="2018-06" db="EMBL/GenBank/DDBJ databases">
        <title>Draft Whole-Genome Sequence of the purple photosynthetic bacterium Rhodospeudomonas palustris XCP.</title>
        <authorList>
            <person name="Rayyan A."/>
            <person name="Meyer T.E."/>
            <person name="Kyndt J.A."/>
        </authorList>
    </citation>
    <scope>NUCLEOTIDE SEQUENCE [LARGE SCALE GENOMIC DNA]</scope>
    <source>
        <strain evidence="20 21">XCP</strain>
    </source>
</reference>
<dbReference type="PANTHER" id="PTHR34148">
    <property type="entry name" value="ADENOSYLCOBINAMIDE-GDP RIBAZOLETRANSFERASE"/>
    <property type="match status" value="1"/>
</dbReference>
<evidence type="ECO:0000256" key="7">
    <source>
        <dbReference type="ARBA" id="ARBA00022475"/>
    </source>
</evidence>
<comment type="catalytic activity">
    <reaction evidence="18 19">
        <text>alpha-ribazole 5'-phosphate + adenosylcob(III)inamide-GDP = adenosylcob(III)alamin 5'-phosphate + GMP + H(+)</text>
        <dbReference type="Rhea" id="RHEA:23560"/>
        <dbReference type="ChEBI" id="CHEBI:15378"/>
        <dbReference type="ChEBI" id="CHEBI:57918"/>
        <dbReference type="ChEBI" id="CHEBI:58115"/>
        <dbReference type="ChEBI" id="CHEBI:60487"/>
        <dbReference type="ChEBI" id="CHEBI:60493"/>
        <dbReference type="EC" id="2.7.8.26"/>
    </reaction>
</comment>
<protein>
    <recommendedName>
        <fullName evidence="6 19">Adenosylcobinamide-GDP ribazoletransferase</fullName>
        <ecNumber evidence="5 19">2.7.8.26</ecNumber>
    </recommendedName>
    <alternativeName>
        <fullName evidence="16 19">Cobalamin synthase</fullName>
    </alternativeName>
    <alternativeName>
        <fullName evidence="15 19">Cobalamin-5'-phosphate synthase</fullName>
    </alternativeName>
</protein>
<evidence type="ECO:0000256" key="3">
    <source>
        <dbReference type="ARBA" id="ARBA00004663"/>
    </source>
</evidence>
<dbReference type="GO" id="GO:0005886">
    <property type="term" value="C:plasma membrane"/>
    <property type="evidence" value="ECO:0007669"/>
    <property type="project" value="UniProtKB-SubCell"/>
</dbReference>
<evidence type="ECO:0000256" key="8">
    <source>
        <dbReference type="ARBA" id="ARBA00022573"/>
    </source>
</evidence>
<evidence type="ECO:0000256" key="16">
    <source>
        <dbReference type="ARBA" id="ARBA00032853"/>
    </source>
</evidence>
<evidence type="ECO:0000313" key="20">
    <source>
        <dbReference type="EMBL" id="PZA13000.1"/>
    </source>
</evidence>
<keyword evidence="11 19" id="KW-0460">Magnesium</keyword>
<evidence type="ECO:0000256" key="6">
    <source>
        <dbReference type="ARBA" id="ARBA00015850"/>
    </source>
</evidence>
<evidence type="ECO:0000256" key="9">
    <source>
        <dbReference type="ARBA" id="ARBA00022679"/>
    </source>
</evidence>
<dbReference type="GO" id="GO:0051073">
    <property type="term" value="F:adenosylcobinamide-GDP ribazoletransferase activity"/>
    <property type="evidence" value="ECO:0007669"/>
    <property type="project" value="UniProtKB-UniRule"/>
</dbReference>
<dbReference type="PANTHER" id="PTHR34148:SF1">
    <property type="entry name" value="ADENOSYLCOBINAMIDE-GDP RIBAZOLETRANSFERASE"/>
    <property type="match status" value="1"/>
</dbReference>
<evidence type="ECO:0000256" key="19">
    <source>
        <dbReference type="HAMAP-Rule" id="MF_00719"/>
    </source>
</evidence>
<dbReference type="Pfam" id="PF02654">
    <property type="entry name" value="CobS"/>
    <property type="match status" value="1"/>
</dbReference>
<feature type="transmembrane region" description="Helical" evidence="19">
    <location>
        <begin position="135"/>
        <end position="159"/>
    </location>
</feature>
<dbReference type="EMBL" id="QKQS01000008">
    <property type="protein sequence ID" value="PZA13000.1"/>
    <property type="molecule type" value="Genomic_DNA"/>
</dbReference>
<evidence type="ECO:0000256" key="1">
    <source>
        <dbReference type="ARBA" id="ARBA00001946"/>
    </source>
</evidence>
<comment type="caution">
    <text evidence="20">The sequence shown here is derived from an EMBL/GenBank/DDBJ whole genome shotgun (WGS) entry which is preliminary data.</text>
</comment>
<dbReference type="GO" id="GO:0008818">
    <property type="term" value="F:cobalamin 5'-phosphate synthase activity"/>
    <property type="evidence" value="ECO:0007669"/>
    <property type="project" value="UniProtKB-UniRule"/>
</dbReference>
<comment type="subcellular location">
    <subcellularLocation>
        <location evidence="2 19">Cell membrane</location>
        <topology evidence="2 19">Multi-pass membrane protein</topology>
    </subcellularLocation>
</comment>
<proteinExistence type="inferred from homology"/>
<organism evidence="20 21">
    <name type="scientific">Rhodopseudomonas palustris</name>
    <dbReference type="NCBI Taxonomy" id="1076"/>
    <lineage>
        <taxon>Bacteria</taxon>
        <taxon>Pseudomonadati</taxon>
        <taxon>Pseudomonadota</taxon>
        <taxon>Alphaproteobacteria</taxon>
        <taxon>Hyphomicrobiales</taxon>
        <taxon>Nitrobacteraceae</taxon>
        <taxon>Rhodopseudomonas</taxon>
    </lineage>
</organism>
<keyword evidence="8 19" id="KW-0169">Cobalamin biosynthesis</keyword>
<evidence type="ECO:0000256" key="17">
    <source>
        <dbReference type="ARBA" id="ARBA00048623"/>
    </source>
</evidence>
<gene>
    <name evidence="19" type="primary">cobS</name>
    <name evidence="20" type="ORF">DNX69_05885</name>
</gene>
<dbReference type="InterPro" id="IPR003805">
    <property type="entry name" value="CobS"/>
</dbReference>
<keyword evidence="9 19" id="KW-0808">Transferase</keyword>
<evidence type="ECO:0000256" key="4">
    <source>
        <dbReference type="ARBA" id="ARBA00010561"/>
    </source>
</evidence>